<protein>
    <submittedName>
        <fullName evidence="1">Uncharacterized protein</fullName>
    </submittedName>
</protein>
<organism evidence="1 2">
    <name type="scientific">Catharanthus roseus</name>
    <name type="common">Madagascar periwinkle</name>
    <name type="synonym">Vinca rosea</name>
    <dbReference type="NCBI Taxonomy" id="4058"/>
    <lineage>
        <taxon>Eukaryota</taxon>
        <taxon>Viridiplantae</taxon>
        <taxon>Streptophyta</taxon>
        <taxon>Embryophyta</taxon>
        <taxon>Tracheophyta</taxon>
        <taxon>Spermatophyta</taxon>
        <taxon>Magnoliopsida</taxon>
        <taxon>eudicotyledons</taxon>
        <taxon>Gunneridae</taxon>
        <taxon>Pentapetalae</taxon>
        <taxon>asterids</taxon>
        <taxon>lamiids</taxon>
        <taxon>Gentianales</taxon>
        <taxon>Apocynaceae</taxon>
        <taxon>Rauvolfioideae</taxon>
        <taxon>Vinceae</taxon>
        <taxon>Catharanthinae</taxon>
        <taxon>Catharanthus</taxon>
    </lineage>
</organism>
<reference evidence="2" key="1">
    <citation type="journal article" date="2023" name="Nat. Plants">
        <title>Single-cell RNA sequencing provides a high-resolution roadmap for understanding the multicellular compartmentation of specialized metabolism.</title>
        <authorList>
            <person name="Sun S."/>
            <person name="Shen X."/>
            <person name="Li Y."/>
            <person name="Li Y."/>
            <person name="Wang S."/>
            <person name="Li R."/>
            <person name="Zhang H."/>
            <person name="Shen G."/>
            <person name="Guo B."/>
            <person name="Wei J."/>
            <person name="Xu J."/>
            <person name="St-Pierre B."/>
            <person name="Chen S."/>
            <person name="Sun C."/>
        </authorList>
    </citation>
    <scope>NUCLEOTIDE SEQUENCE [LARGE SCALE GENOMIC DNA]</scope>
</reference>
<dbReference type="Proteomes" id="UP001060085">
    <property type="component" value="Linkage Group LG04"/>
</dbReference>
<keyword evidence="2" id="KW-1185">Reference proteome</keyword>
<dbReference type="EMBL" id="CM044704">
    <property type="protein sequence ID" value="KAI5667203.1"/>
    <property type="molecule type" value="Genomic_DNA"/>
</dbReference>
<proteinExistence type="predicted"/>
<comment type="caution">
    <text evidence="1">The sequence shown here is derived from an EMBL/GenBank/DDBJ whole genome shotgun (WGS) entry which is preliminary data.</text>
</comment>
<name>A0ACC0B3I5_CATRO</name>
<gene>
    <name evidence="1" type="ORF">M9H77_17056</name>
</gene>
<evidence type="ECO:0000313" key="2">
    <source>
        <dbReference type="Proteomes" id="UP001060085"/>
    </source>
</evidence>
<sequence>MKRVRELARVKELSESGKKFEMTKIEVGPIFCVKKHVVVKSRSMIVADCFSKESLTEIGLVELHVSARLLNSTHFAKEYYRTLVHEFYANLDEDISDVGSSFHDVVYVRKEVVDFNVEELSAFLGVPFIMILKGLVTKKTEADIRKAREVKLKQDSHGNPPMQKVYSCVNFQ</sequence>
<accession>A0ACC0B3I5</accession>
<evidence type="ECO:0000313" key="1">
    <source>
        <dbReference type="EMBL" id="KAI5667203.1"/>
    </source>
</evidence>